<evidence type="ECO:0000313" key="6">
    <source>
        <dbReference type="EMBL" id="GAI86536.1"/>
    </source>
</evidence>
<feature type="coiled-coil region" evidence="4">
    <location>
        <begin position="38"/>
        <end position="90"/>
    </location>
</feature>
<dbReference type="InterPro" id="IPR002661">
    <property type="entry name" value="Ribosome_recyc_fac"/>
</dbReference>
<keyword evidence="4" id="KW-0175">Coiled coil</keyword>
<name>X1T590_9ZZZZ</name>
<comment type="caution">
    <text evidence="6">The sequence shown here is derived from an EMBL/GenBank/DDBJ whole genome shotgun (WGS) entry which is preliminary data.</text>
</comment>
<evidence type="ECO:0000259" key="5">
    <source>
        <dbReference type="Pfam" id="PF01765"/>
    </source>
</evidence>
<proteinExistence type="inferred from homology"/>
<dbReference type="Pfam" id="PF01765">
    <property type="entry name" value="RRF"/>
    <property type="match status" value="1"/>
</dbReference>
<dbReference type="EMBL" id="BARW01008671">
    <property type="protein sequence ID" value="GAI86536.1"/>
    <property type="molecule type" value="Genomic_DNA"/>
</dbReference>
<dbReference type="Gene3D" id="1.10.132.20">
    <property type="entry name" value="Ribosome-recycling factor"/>
    <property type="match status" value="1"/>
</dbReference>
<dbReference type="GO" id="GO:0006412">
    <property type="term" value="P:translation"/>
    <property type="evidence" value="ECO:0007669"/>
    <property type="project" value="UniProtKB-KW"/>
</dbReference>
<evidence type="ECO:0000256" key="1">
    <source>
        <dbReference type="ARBA" id="ARBA00005912"/>
    </source>
</evidence>
<evidence type="ECO:0000256" key="4">
    <source>
        <dbReference type="SAM" id="Coils"/>
    </source>
</evidence>
<gene>
    <name evidence="6" type="ORF">S12H4_17693</name>
</gene>
<dbReference type="PANTHER" id="PTHR20982">
    <property type="entry name" value="RIBOSOME RECYCLING FACTOR"/>
    <property type="match status" value="1"/>
</dbReference>
<reference evidence="6" key="1">
    <citation type="journal article" date="2014" name="Front. Microbiol.">
        <title>High frequency of phylogenetically diverse reductive dehalogenase-homologous genes in deep subseafloor sedimentary metagenomes.</title>
        <authorList>
            <person name="Kawai M."/>
            <person name="Futagami T."/>
            <person name="Toyoda A."/>
            <person name="Takaki Y."/>
            <person name="Nishi S."/>
            <person name="Hori S."/>
            <person name="Arai W."/>
            <person name="Tsubouchi T."/>
            <person name="Morono Y."/>
            <person name="Uchiyama I."/>
            <person name="Ito T."/>
            <person name="Fujiyama A."/>
            <person name="Inagaki F."/>
            <person name="Takami H."/>
        </authorList>
    </citation>
    <scope>NUCLEOTIDE SEQUENCE</scope>
    <source>
        <strain evidence="6">Expedition CK06-06</strain>
    </source>
</reference>
<dbReference type="FunFam" id="1.10.132.20:FF:000001">
    <property type="entry name" value="Ribosome-recycling factor"/>
    <property type="match status" value="1"/>
</dbReference>
<dbReference type="InterPro" id="IPR023584">
    <property type="entry name" value="Ribosome_recyc_fac_dom"/>
</dbReference>
<dbReference type="PANTHER" id="PTHR20982:SF3">
    <property type="entry name" value="MITOCHONDRIAL RIBOSOME RECYCLING FACTOR PSEUDO 1"/>
    <property type="match status" value="1"/>
</dbReference>
<accession>X1T590</accession>
<dbReference type="Gene3D" id="3.30.1360.40">
    <property type="match status" value="1"/>
</dbReference>
<keyword evidence="3" id="KW-0648">Protein biosynthesis</keyword>
<evidence type="ECO:0000256" key="3">
    <source>
        <dbReference type="ARBA" id="ARBA00022917"/>
    </source>
</evidence>
<sequence length="109" mass="12409">SIEKAILTSDLGLNPTSDGSVIRVNIPPLSEERRQELIKVARGRVEKEKIVIRNLRREAMDELRGLEKNKDISQDELKRALDQLQKLTDSFIADAEQAGRDKEVKLMEV</sequence>
<organism evidence="6">
    <name type="scientific">marine sediment metagenome</name>
    <dbReference type="NCBI Taxonomy" id="412755"/>
    <lineage>
        <taxon>unclassified sequences</taxon>
        <taxon>metagenomes</taxon>
        <taxon>ecological metagenomes</taxon>
    </lineage>
</organism>
<feature type="non-terminal residue" evidence="6">
    <location>
        <position position="1"/>
    </location>
</feature>
<evidence type="ECO:0000256" key="2">
    <source>
        <dbReference type="ARBA" id="ARBA00022490"/>
    </source>
</evidence>
<dbReference type="InterPro" id="IPR036191">
    <property type="entry name" value="RRF_sf"/>
</dbReference>
<dbReference type="SUPFAM" id="SSF55194">
    <property type="entry name" value="Ribosome recycling factor, RRF"/>
    <property type="match status" value="1"/>
</dbReference>
<comment type="similarity">
    <text evidence="1">Belongs to the RRF family.</text>
</comment>
<feature type="domain" description="Ribosome recycling factor" evidence="5">
    <location>
        <begin position="2"/>
        <end position="107"/>
    </location>
</feature>
<dbReference type="GO" id="GO:0043023">
    <property type="term" value="F:ribosomal large subunit binding"/>
    <property type="evidence" value="ECO:0007669"/>
    <property type="project" value="TreeGrafter"/>
</dbReference>
<keyword evidence="2" id="KW-0963">Cytoplasm</keyword>
<dbReference type="AlphaFoldDB" id="X1T590"/>
<protein>
    <recommendedName>
        <fullName evidence="5">Ribosome recycling factor domain-containing protein</fullName>
    </recommendedName>
</protein>